<sequence>MTVINSPLPDKEREIAGRALQATLVDLLDLSLVAKQAHWNLYGPRFRSIHLQLDEVVTTAREYADTVAERAAALGVSPDGRAATIAATSGVPDFAVGWTKDVDAIDALVRTFSAVIERVREHIEVTGPADAVTQDLLIGLTADLEKQSWMFQAENRS</sequence>
<dbReference type="PANTHER" id="PTHR42932">
    <property type="entry name" value="GENERAL STRESS PROTEIN 20U"/>
    <property type="match status" value="1"/>
</dbReference>
<organism evidence="4">
    <name type="scientific">Streptomyces sp. R21</name>
    <dbReference type="NCBI Taxonomy" id="3238627"/>
    <lineage>
        <taxon>Bacteria</taxon>
        <taxon>Bacillati</taxon>
        <taxon>Actinomycetota</taxon>
        <taxon>Actinomycetes</taxon>
        <taxon>Kitasatosporales</taxon>
        <taxon>Streptomycetaceae</taxon>
        <taxon>Streptomyces</taxon>
    </lineage>
</organism>
<dbReference type="InterPro" id="IPR009078">
    <property type="entry name" value="Ferritin-like_SF"/>
</dbReference>
<dbReference type="RefSeq" id="WP_369230662.1">
    <property type="nucleotide sequence ID" value="NZ_CP163435.1"/>
</dbReference>
<dbReference type="PIRSF" id="PIRSF005900">
    <property type="entry name" value="Dps"/>
    <property type="match status" value="1"/>
</dbReference>
<dbReference type="SUPFAM" id="SSF47240">
    <property type="entry name" value="Ferritin-like"/>
    <property type="match status" value="1"/>
</dbReference>
<evidence type="ECO:0000259" key="3">
    <source>
        <dbReference type="Pfam" id="PF00210"/>
    </source>
</evidence>
<comment type="similarity">
    <text evidence="1 2">Belongs to the Dps family.</text>
</comment>
<evidence type="ECO:0000256" key="2">
    <source>
        <dbReference type="RuleBase" id="RU003875"/>
    </source>
</evidence>
<dbReference type="GO" id="GO:0008199">
    <property type="term" value="F:ferric iron binding"/>
    <property type="evidence" value="ECO:0007669"/>
    <property type="project" value="InterPro"/>
</dbReference>
<accession>A0AB39P364</accession>
<dbReference type="PRINTS" id="PR01346">
    <property type="entry name" value="HELNAPAPROT"/>
</dbReference>
<dbReference type="InterPro" id="IPR002177">
    <property type="entry name" value="DPS_DNA-bd"/>
</dbReference>
<feature type="domain" description="Ferritin/DPS" evidence="3">
    <location>
        <begin position="19"/>
        <end position="153"/>
    </location>
</feature>
<proteinExistence type="inferred from homology"/>
<dbReference type="PANTHER" id="PTHR42932:SF2">
    <property type="entry name" value="DNA PROTECTION DURING STARVATION PROTEIN 1"/>
    <property type="match status" value="1"/>
</dbReference>
<dbReference type="CDD" id="cd01043">
    <property type="entry name" value="DPS"/>
    <property type="match status" value="1"/>
</dbReference>
<name>A0AB39P364_9ACTN</name>
<evidence type="ECO:0000256" key="1">
    <source>
        <dbReference type="ARBA" id="ARBA00009497"/>
    </source>
</evidence>
<gene>
    <name evidence="4" type="ORF">AB5J56_05655</name>
</gene>
<protein>
    <submittedName>
        <fullName evidence="4">DNA starvation/stationary phase protection protein</fullName>
    </submittedName>
</protein>
<dbReference type="Gene3D" id="1.20.1260.10">
    <property type="match status" value="1"/>
</dbReference>
<reference evidence="4" key="1">
    <citation type="submission" date="2024-07" db="EMBL/GenBank/DDBJ databases">
        <authorList>
            <person name="Yu S.T."/>
        </authorList>
    </citation>
    <scope>NUCLEOTIDE SEQUENCE</scope>
    <source>
        <strain evidence="4">R21</strain>
    </source>
</reference>
<dbReference type="Pfam" id="PF00210">
    <property type="entry name" value="Ferritin"/>
    <property type="match status" value="1"/>
</dbReference>
<dbReference type="AlphaFoldDB" id="A0AB39P364"/>
<dbReference type="EMBL" id="CP163435">
    <property type="protein sequence ID" value="XDQ24216.1"/>
    <property type="molecule type" value="Genomic_DNA"/>
</dbReference>
<evidence type="ECO:0000313" key="4">
    <source>
        <dbReference type="EMBL" id="XDQ24216.1"/>
    </source>
</evidence>
<dbReference type="InterPro" id="IPR008331">
    <property type="entry name" value="Ferritin_DPS_dom"/>
</dbReference>
<dbReference type="InterPro" id="IPR012347">
    <property type="entry name" value="Ferritin-like"/>
</dbReference>